<dbReference type="InterPro" id="IPR050447">
    <property type="entry name" value="Erg6_SMT_methyltransf"/>
</dbReference>
<dbReference type="CDD" id="cd02440">
    <property type="entry name" value="AdoMet_MTases"/>
    <property type="match status" value="1"/>
</dbReference>
<dbReference type="PANTHER" id="PTHR44068">
    <property type="entry name" value="ZGC:194242"/>
    <property type="match status" value="1"/>
</dbReference>
<organism evidence="3 4">
    <name type="scientific">Bradyrhizobium denitrificans</name>
    <dbReference type="NCBI Taxonomy" id="2734912"/>
    <lineage>
        <taxon>Bacteria</taxon>
        <taxon>Pseudomonadati</taxon>
        <taxon>Pseudomonadota</taxon>
        <taxon>Alphaproteobacteria</taxon>
        <taxon>Hyphomicrobiales</taxon>
        <taxon>Nitrobacteraceae</taxon>
        <taxon>Bradyrhizobium</taxon>
    </lineage>
</organism>
<dbReference type="Pfam" id="PF08241">
    <property type="entry name" value="Methyltransf_11"/>
    <property type="match status" value="1"/>
</dbReference>
<comment type="caution">
    <text evidence="3">The sequence shown here is derived from an EMBL/GenBank/DDBJ whole genome shotgun (WGS) entry which is preliminary data.</text>
</comment>
<keyword evidence="3" id="KW-0489">Methyltransferase</keyword>
<dbReference type="EMBL" id="JAFCLK010000053">
    <property type="protein sequence ID" value="MBR1140984.1"/>
    <property type="molecule type" value="Genomic_DNA"/>
</dbReference>
<gene>
    <name evidence="3" type="ORF">JQ619_35080</name>
</gene>
<evidence type="ECO:0000256" key="1">
    <source>
        <dbReference type="ARBA" id="ARBA00022679"/>
    </source>
</evidence>
<dbReference type="SUPFAM" id="SSF53335">
    <property type="entry name" value="S-adenosyl-L-methionine-dependent methyltransferases"/>
    <property type="match status" value="1"/>
</dbReference>
<dbReference type="PANTHER" id="PTHR44068:SF1">
    <property type="entry name" value="HYPOTHETICAL LOC100005854"/>
    <property type="match status" value="1"/>
</dbReference>
<keyword evidence="1" id="KW-0808">Transferase</keyword>
<dbReference type="InterPro" id="IPR013216">
    <property type="entry name" value="Methyltransf_11"/>
</dbReference>
<proteinExistence type="predicted"/>
<reference evidence="4" key="1">
    <citation type="journal article" date="2021" name="ISME J.">
        <title>Evolutionary origin and ecological implication of a unique nif island in free-living Bradyrhizobium lineages.</title>
        <authorList>
            <person name="Tao J."/>
        </authorList>
    </citation>
    <scope>NUCLEOTIDE SEQUENCE [LARGE SCALE GENOMIC DNA]</scope>
    <source>
        <strain evidence="4">SZCCT0094</strain>
    </source>
</reference>
<evidence type="ECO:0000259" key="2">
    <source>
        <dbReference type="Pfam" id="PF08241"/>
    </source>
</evidence>
<dbReference type="GO" id="GO:0032259">
    <property type="term" value="P:methylation"/>
    <property type="evidence" value="ECO:0007669"/>
    <property type="project" value="UniProtKB-KW"/>
</dbReference>
<feature type="domain" description="Methyltransferase type 11" evidence="2">
    <location>
        <begin position="25"/>
        <end position="123"/>
    </location>
</feature>
<dbReference type="RefSeq" id="WP_210264041.1">
    <property type="nucleotide sequence ID" value="NZ_JABFDP010000020.1"/>
</dbReference>
<evidence type="ECO:0000313" key="3">
    <source>
        <dbReference type="EMBL" id="MBR1140984.1"/>
    </source>
</evidence>
<sequence>MARTNEGCGAWVTELLEVEPNDTVLEVGFGPGVIVQRLSRLVSEGHVAGIDPSREMVEQARARNAAVIKDGSVDLRRASVDRLPFDNNSFDKVLAINSMQVWPDVARGLREIRRVMKPSAKLALGFTIYSGQPNNGLTELLTAAGFTDASVVIRDQWFCALAANV</sequence>
<name>A0ABS5GI85_9BRAD</name>
<dbReference type="Proteomes" id="UP001314635">
    <property type="component" value="Unassembled WGS sequence"/>
</dbReference>
<protein>
    <submittedName>
        <fullName evidence="3">Methyltransferase domain-containing protein</fullName>
    </submittedName>
</protein>
<dbReference type="InterPro" id="IPR029063">
    <property type="entry name" value="SAM-dependent_MTases_sf"/>
</dbReference>
<dbReference type="Gene3D" id="3.40.50.150">
    <property type="entry name" value="Vaccinia Virus protein VP39"/>
    <property type="match status" value="1"/>
</dbReference>
<evidence type="ECO:0000313" key="4">
    <source>
        <dbReference type="Proteomes" id="UP001314635"/>
    </source>
</evidence>
<dbReference type="GO" id="GO:0008168">
    <property type="term" value="F:methyltransferase activity"/>
    <property type="evidence" value="ECO:0007669"/>
    <property type="project" value="UniProtKB-KW"/>
</dbReference>
<keyword evidence="4" id="KW-1185">Reference proteome</keyword>
<accession>A0ABS5GI85</accession>